<evidence type="ECO:0000256" key="1">
    <source>
        <dbReference type="SAM" id="MobiDB-lite"/>
    </source>
</evidence>
<dbReference type="AlphaFoldDB" id="A0A9P8AWD3"/>
<name>A0A9P8AWD3_9AGAR</name>
<feature type="compositionally biased region" description="Low complexity" evidence="1">
    <location>
        <begin position="51"/>
        <end position="61"/>
    </location>
</feature>
<dbReference type="GeneID" id="66099133"/>
<protein>
    <submittedName>
        <fullName evidence="2">Uncharacterized protein</fullName>
    </submittedName>
</protein>
<gene>
    <name evidence="2" type="ORF">BT62DRAFT_1002403</name>
</gene>
<evidence type="ECO:0000313" key="2">
    <source>
        <dbReference type="EMBL" id="KAG7450066.1"/>
    </source>
</evidence>
<reference evidence="2" key="1">
    <citation type="submission" date="2020-11" db="EMBL/GenBank/DDBJ databases">
        <title>Adaptations for nitrogen fixation in a non-lichenized fungal sporocarp promotes dispersal by wood-feeding termites.</title>
        <authorList>
            <consortium name="DOE Joint Genome Institute"/>
            <person name="Koch R.A."/>
            <person name="Yoon G."/>
            <person name="Arayal U."/>
            <person name="Lail K."/>
            <person name="Amirebrahimi M."/>
            <person name="Labutti K."/>
            <person name="Lipzen A."/>
            <person name="Riley R."/>
            <person name="Barry K."/>
            <person name="Henrissat B."/>
            <person name="Grigoriev I.V."/>
            <person name="Herr J.R."/>
            <person name="Aime M.C."/>
        </authorList>
    </citation>
    <scope>NUCLEOTIDE SEQUENCE</scope>
    <source>
        <strain evidence="2">MCA 3950</strain>
    </source>
</reference>
<organism evidence="2 3">
    <name type="scientific">Guyanagaster necrorhizus</name>
    <dbReference type="NCBI Taxonomy" id="856835"/>
    <lineage>
        <taxon>Eukaryota</taxon>
        <taxon>Fungi</taxon>
        <taxon>Dikarya</taxon>
        <taxon>Basidiomycota</taxon>
        <taxon>Agaricomycotina</taxon>
        <taxon>Agaricomycetes</taxon>
        <taxon>Agaricomycetidae</taxon>
        <taxon>Agaricales</taxon>
        <taxon>Marasmiineae</taxon>
        <taxon>Physalacriaceae</taxon>
        <taxon>Guyanagaster</taxon>
    </lineage>
</organism>
<feature type="region of interest" description="Disordered" evidence="1">
    <location>
        <begin position="43"/>
        <end position="69"/>
    </location>
</feature>
<evidence type="ECO:0000313" key="3">
    <source>
        <dbReference type="Proteomes" id="UP000812287"/>
    </source>
</evidence>
<accession>A0A9P8AWD3</accession>
<comment type="caution">
    <text evidence="2">The sequence shown here is derived from an EMBL/GenBank/DDBJ whole genome shotgun (WGS) entry which is preliminary data.</text>
</comment>
<dbReference type="Proteomes" id="UP000812287">
    <property type="component" value="Unassembled WGS sequence"/>
</dbReference>
<proteinExistence type="predicted"/>
<dbReference type="EMBL" id="MU250527">
    <property type="protein sequence ID" value="KAG7450066.1"/>
    <property type="molecule type" value="Genomic_DNA"/>
</dbReference>
<dbReference type="OrthoDB" id="2965920at2759"/>
<keyword evidence="3" id="KW-1185">Reference proteome</keyword>
<sequence>MNSTYSHFQFSEDVQISRVPRILEMNLRRIRKTMEELNANCDHLMTPPPSSDSLSLSGEPSAPFHDDESMTDVTDNEDLFDARSSISSNDTTYYSPGTSPLLTAFHMEDYDDSMSDTVLTVVPGATEAPPFEFDPFSEDVDDVLAERSRYDGWKQLANQLNLELFRDYFLRYRSGPRRRVVTRHPYYAHWAHAKQAELVSPLTGVVGTTTVGNGLRRFGQSQQGALGDRRVELL</sequence>
<dbReference type="RefSeq" id="XP_043043566.1">
    <property type="nucleotide sequence ID" value="XM_043176846.1"/>
</dbReference>